<organism evidence="2 3">
    <name type="scientific">Cupriavidus necator</name>
    <name type="common">Alcaligenes eutrophus</name>
    <name type="synonym">Ralstonia eutropha</name>
    <dbReference type="NCBI Taxonomy" id="106590"/>
    <lineage>
        <taxon>Bacteria</taxon>
        <taxon>Pseudomonadati</taxon>
        <taxon>Pseudomonadota</taxon>
        <taxon>Betaproteobacteria</taxon>
        <taxon>Burkholderiales</taxon>
        <taxon>Burkholderiaceae</taxon>
        <taxon>Cupriavidus</taxon>
    </lineage>
</organism>
<dbReference type="Pfam" id="PF00378">
    <property type="entry name" value="ECH_1"/>
    <property type="match status" value="1"/>
</dbReference>
<dbReference type="InterPro" id="IPR029045">
    <property type="entry name" value="ClpP/crotonase-like_dom_sf"/>
</dbReference>
<dbReference type="Gene3D" id="1.10.12.10">
    <property type="entry name" value="Lyase 2-enoyl-coa Hydratase, Chain A, domain 2"/>
    <property type="match status" value="1"/>
</dbReference>
<protein>
    <submittedName>
        <fullName evidence="2">Enoyl-CoA hydratase</fullName>
    </submittedName>
</protein>
<dbReference type="PANTHER" id="PTHR43459:SF3">
    <property type="entry name" value="ENOYL-COA HYDRATASE ECHA15 (ENOYL HYDRASE) (UNSATURATED ACYL-COA HYDRATASE) (CROTONASE)-RELATED"/>
    <property type="match status" value="1"/>
</dbReference>
<dbReference type="PANTHER" id="PTHR43459">
    <property type="entry name" value="ENOYL-COA HYDRATASE"/>
    <property type="match status" value="1"/>
</dbReference>
<gene>
    <name evidence="2" type="ORF">BJN34_12490</name>
</gene>
<dbReference type="Proteomes" id="UP000189627">
    <property type="component" value="Chromosome 1"/>
</dbReference>
<dbReference type="AlphaFoldDB" id="A0A1U9UQ75"/>
<name>A0A1U9UQ75_CUPNE</name>
<comment type="similarity">
    <text evidence="1">Belongs to the enoyl-CoA hydratase/isomerase family.</text>
</comment>
<dbReference type="Gene3D" id="3.90.226.10">
    <property type="entry name" value="2-enoyl-CoA Hydratase, Chain A, domain 1"/>
    <property type="match status" value="1"/>
</dbReference>
<dbReference type="EMBL" id="CP017757">
    <property type="protein sequence ID" value="AQV94699.1"/>
    <property type="molecule type" value="Genomic_DNA"/>
</dbReference>
<dbReference type="KEGG" id="cuh:BJN34_12490"/>
<evidence type="ECO:0000313" key="2">
    <source>
        <dbReference type="EMBL" id="AQV94699.1"/>
    </source>
</evidence>
<sequence length="262" mass="28232">MPYDHYQFIRFEQDSGVLTMRLNRPEAMNAINEALHEELSRVFADIAADRSVHAVVLTGEGRGFCGGGDLAWFCDITPPQVDALFREARKIIIDLLELPQPIIAAINGPAAGLGATLALFCDMIYMADSAKLADPHVSIGVAAGDGGSVIWPLLVGPARAKQYLFTGDKLTATEAERIGLINEVVPQAEVLAAATAMARRMAEGPRLAIGATKASVNKILRDTANLVLDTSLALEKENFFTEDHKNAVRAFMEGRTPVFAGR</sequence>
<reference evidence="3" key="1">
    <citation type="submission" date="2017-02" db="EMBL/GenBank/DDBJ databases">
        <title>Complete genome sequence of Cupriavidus necator strain NH9, a 3-chlorobenzoate degrader.</title>
        <authorList>
            <person name="Moriuchi R."/>
            <person name="Dohra H."/>
            <person name="Ogawa N."/>
        </authorList>
    </citation>
    <scope>NUCLEOTIDE SEQUENCE [LARGE SCALE GENOMIC DNA]</scope>
    <source>
        <strain evidence="3">NH9</strain>
    </source>
</reference>
<dbReference type="RefSeq" id="WP_078196894.1">
    <property type="nucleotide sequence ID" value="NZ_CP017757.2"/>
</dbReference>
<dbReference type="GO" id="GO:0003824">
    <property type="term" value="F:catalytic activity"/>
    <property type="evidence" value="ECO:0007669"/>
    <property type="project" value="UniProtKB-ARBA"/>
</dbReference>
<dbReference type="OrthoDB" id="9777711at2"/>
<proteinExistence type="inferred from homology"/>
<dbReference type="CDD" id="cd06558">
    <property type="entry name" value="crotonase-like"/>
    <property type="match status" value="1"/>
</dbReference>
<evidence type="ECO:0000313" key="3">
    <source>
        <dbReference type="Proteomes" id="UP000189627"/>
    </source>
</evidence>
<dbReference type="InterPro" id="IPR001753">
    <property type="entry name" value="Enoyl-CoA_hydra/iso"/>
</dbReference>
<dbReference type="InterPro" id="IPR014748">
    <property type="entry name" value="Enoyl-CoA_hydra_C"/>
</dbReference>
<evidence type="ECO:0000256" key="1">
    <source>
        <dbReference type="ARBA" id="ARBA00005254"/>
    </source>
</evidence>
<accession>A0A1U9UQ75</accession>
<dbReference type="SUPFAM" id="SSF52096">
    <property type="entry name" value="ClpP/crotonase"/>
    <property type="match status" value="1"/>
</dbReference>